<name>A0A401ZBW1_9CHLR</name>
<comment type="caution">
    <text evidence="2">The sequence shown here is derived from an EMBL/GenBank/DDBJ whole genome shotgun (WGS) entry which is preliminary data.</text>
</comment>
<dbReference type="EMBL" id="BIFQ01000001">
    <property type="protein sequence ID" value="GCE04198.1"/>
    <property type="molecule type" value="Genomic_DNA"/>
</dbReference>
<evidence type="ECO:0000313" key="2">
    <source>
        <dbReference type="EMBL" id="GCE04198.1"/>
    </source>
</evidence>
<feature type="compositionally biased region" description="Low complexity" evidence="1">
    <location>
        <begin position="77"/>
        <end position="86"/>
    </location>
</feature>
<feature type="compositionally biased region" description="Polar residues" evidence="1">
    <location>
        <begin position="292"/>
        <end position="329"/>
    </location>
</feature>
<organism evidence="2 3">
    <name type="scientific">Dictyobacter aurantiacus</name>
    <dbReference type="NCBI Taxonomy" id="1936993"/>
    <lineage>
        <taxon>Bacteria</taxon>
        <taxon>Bacillati</taxon>
        <taxon>Chloroflexota</taxon>
        <taxon>Ktedonobacteria</taxon>
        <taxon>Ktedonobacterales</taxon>
        <taxon>Dictyobacteraceae</taxon>
        <taxon>Dictyobacter</taxon>
    </lineage>
</organism>
<evidence type="ECO:0000313" key="3">
    <source>
        <dbReference type="Proteomes" id="UP000287224"/>
    </source>
</evidence>
<feature type="region of interest" description="Disordered" evidence="1">
    <location>
        <begin position="208"/>
        <end position="379"/>
    </location>
</feature>
<accession>A0A401ZBW1</accession>
<dbReference type="Proteomes" id="UP000287224">
    <property type="component" value="Unassembled WGS sequence"/>
</dbReference>
<feature type="compositionally biased region" description="Low complexity" evidence="1">
    <location>
        <begin position="151"/>
        <end position="166"/>
    </location>
</feature>
<evidence type="ECO:0000256" key="1">
    <source>
        <dbReference type="SAM" id="MobiDB-lite"/>
    </source>
</evidence>
<proteinExistence type="predicted"/>
<feature type="compositionally biased region" description="Polar residues" evidence="1">
    <location>
        <begin position="230"/>
        <end position="246"/>
    </location>
</feature>
<feature type="compositionally biased region" description="Low complexity" evidence="1">
    <location>
        <begin position="13"/>
        <end position="24"/>
    </location>
</feature>
<feature type="compositionally biased region" description="Low complexity" evidence="1">
    <location>
        <begin position="208"/>
        <end position="229"/>
    </location>
</feature>
<feature type="compositionally biased region" description="Polar residues" evidence="1">
    <location>
        <begin position="103"/>
        <end position="129"/>
    </location>
</feature>
<keyword evidence="3" id="KW-1185">Reference proteome</keyword>
<reference evidence="3" key="1">
    <citation type="submission" date="2018-12" db="EMBL/GenBank/DDBJ databases">
        <title>Tengunoibacter tsumagoiensis gen. nov., sp. nov., Dictyobacter kobayashii sp. nov., D. alpinus sp. nov., and D. joshuensis sp. nov. and description of Dictyobacteraceae fam. nov. within the order Ktedonobacterales isolated from Tengu-no-mugimeshi.</title>
        <authorList>
            <person name="Wang C.M."/>
            <person name="Zheng Y."/>
            <person name="Sakai Y."/>
            <person name="Toyoda A."/>
            <person name="Minakuchi Y."/>
            <person name="Abe K."/>
            <person name="Yokota A."/>
            <person name="Yabe S."/>
        </authorList>
    </citation>
    <scope>NUCLEOTIDE SEQUENCE [LARGE SCALE GENOMIC DNA]</scope>
    <source>
        <strain evidence="3">S-27</strain>
    </source>
</reference>
<feature type="compositionally biased region" description="Low complexity" evidence="1">
    <location>
        <begin position="359"/>
        <end position="372"/>
    </location>
</feature>
<dbReference type="AlphaFoldDB" id="A0A401ZBW1"/>
<sequence length="390" mass="39470">MQPQNEPAGRETNAGANSNASAINQTPPAASGGQNGFSASSLLDVDSLPSWLREGAQGSGQQPRANNPVVPTPQQPAWPAQAPAQPDWNQGQSGSVWPIAGGQTPSGMQAPMQTPPANSMPQQGGQLSAASFIDPNSLPEWLRSSGGQPGTAGQPQGPGSRPSGYGVPPRPDNMRVPSRPRNEVNPSESSELAANVFASMLGVASATPNYPVQQQGGQPGQSQPQAYGQNPSGVQPPYTGQAQTGQGAPYSQPGQAGSYAPSGQSGQWNQPGAMGQPGMSQNSLSGMPASGSIPNTPTGTSGVFPQNYSAGNSLSGTYGNAYPGSSQGQGNPGMGANPSMGGQTGVNAGSPYAGNAYGSQASSASPDSTSDQKSNKKRGLFEAIREWLSR</sequence>
<gene>
    <name evidence="2" type="ORF">KDAU_15270</name>
</gene>
<protein>
    <submittedName>
        <fullName evidence="2">Uncharacterized protein</fullName>
    </submittedName>
</protein>
<feature type="compositionally biased region" description="Polar residues" evidence="1">
    <location>
        <begin position="261"/>
        <end position="270"/>
    </location>
</feature>
<feature type="region of interest" description="Disordered" evidence="1">
    <location>
        <begin position="1"/>
        <end position="191"/>
    </location>
</feature>